<reference evidence="4 5" key="1">
    <citation type="journal article" date="2018" name="Sci. Rep.">
        <title>Characterisation of pathogen-specific regions and novel effector candidates in Fusarium oxysporum f. sp. cepae.</title>
        <authorList>
            <person name="Armitage A.D."/>
            <person name="Taylor A."/>
            <person name="Sobczyk M.K."/>
            <person name="Baxter L."/>
            <person name="Greenfield B.P."/>
            <person name="Bates H.J."/>
            <person name="Wilson F."/>
            <person name="Jackson A.C."/>
            <person name="Ott S."/>
            <person name="Harrison R.J."/>
            <person name="Clarkson J.P."/>
        </authorList>
    </citation>
    <scope>NUCLEOTIDE SEQUENCE [LARGE SCALE GENOMIC DNA]</scope>
    <source>
        <strain evidence="4 5">Fo_A28</strain>
    </source>
</reference>
<dbReference type="VEuPathDB" id="FungiDB:FOC1_g10003858"/>
<feature type="domain" description="Xylanolytic transcriptional activator regulatory" evidence="3">
    <location>
        <begin position="201"/>
        <end position="279"/>
    </location>
</feature>
<gene>
    <name evidence="4" type="ORF">BFJ68_g17218</name>
</gene>
<dbReference type="VEuPathDB" id="FungiDB:FOXG_11816"/>
<dbReference type="VEuPathDB" id="FungiDB:FOC4_g10007708"/>
<dbReference type="VEuPathDB" id="FungiDB:HZS61_001802"/>
<dbReference type="PANTHER" id="PTHR31668:SF19">
    <property type="entry name" value="ZN(2)-C6 FUNGAL-TYPE DOMAIN-CONTAINING PROTEIN-RELATED"/>
    <property type="match status" value="1"/>
</dbReference>
<sequence length="534" mass="59804">MPLETLLRLDNSSISSTSSNSGEQPQSDDEPCQPILATPALNQVVQDAVFQANCYEDLAQSPDDLLLDAARYNERFSLSLVTDIQLFLQHLFPIMPVVDGEEILSDAIRLDELSPSRYALVVSLCAATRIQLRMDNAKDGAGEGPDADIPLEPQLTGETLISLAENALRQFNVIEDTSLDSILSSFFLFSSYGNLNNSHHAWFYLTQSISLAQSLDLTRQGGYINLSESEGEKRRRVFWLLFVTERTFALQHRWPVMLRSCITKPQVIDSDYPAVMHDFVNHIHLFESLPCSLYEWYPESDNYQLKDSALAYKINKQLCTIQPDKSIIESQRFDTLITQQWLRVSIWRLVFGKKLSPAYTHRLLLPADLPIDAGRIIMATLDSIDPRSKDCHGIGMEQKLFDLGISLADSALLPGWSCSSFEIGPRDLLSAVVRALSKARGCQSHLLPTLLKHSEALLGFADPAAHIDIQWEVTPDAENLQQDNVIEEVSGQEDESIDLINWVSGDELRLSDLAPPTFALSCEDRALSCDQFDL</sequence>
<protein>
    <recommendedName>
        <fullName evidence="3">Xylanolytic transcriptional activator regulatory domain-containing protein</fullName>
    </recommendedName>
</protein>
<dbReference type="VEuPathDB" id="FungiDB:HZS61_001801"/>
<evidence type="ECO:0000256" key="1">
    <source>
        <dbReference type="ARBA" id="ARBA00023242"/>
    </source>
</evidence>
<dbReference type="VEuPathDB" id="FungiDB:FOZG_17527"/>
<comment type="caution">
    <text evidence="4">The sequence shown here is derived from an EMBL/GenBank/DDBJ whole genome shotgun (WGS) entry which is preliminary data.</text>
</comment>
<dbReference type="VEuPathDB" id="FungiDB:FOIG_13551"/>
<dbReference type="Pfam" id="PF04082">
    <property type="entry name" value="Fungal_trans"/>
    <property type="match status" value="1"/>
</dbReference>
<dbReference type="GO" id="GO:0008270">
    <property type="term" value="F:zinc ion binding"/>
    <property type="evidence" value="ECO:0007669"/>
    <property type="project" value="InterPro"/>
</dbReference>
<dbReference type="AlphaFoldDB" id="A0A420NIJ3"/>
<evidence type="ECO:0000259" key="3">
    <source>
        <dbReference type="SMART" id="SM00906"/>
    </source>
</evidence>
<dbReference type="InterPro" id="IPR007219">
    <property type="entry name" value="XnlR_reg_dom"/>
</dbReference>
<dbReference type="GO" id="GO:0003677">
    <property type="term" value="F:DNA binding"/>
    <property type="evidence" value="ECO:0007669"/>
    <property type="project" value="InterPro"/>
</dbReference>
<evidence type="ECO:0000313" key="4">
    <source>
        <dbReference type="EMBL" id="RKK85858.1"/>
    </source>
</evidence>
<feature type="region of interest" description="Disordered" evidence="2">
    <location>
        <begin position="1"/>
        <end position="32"/>
    </location>
</feature>
<evidence type="ECO:0000256" key="2">
    <source>
        <dbReference type="SAM" id="MobiDB-lite"/>
    </source>
</evidence>
<accession>A0A420NIJ3</accession>
<name>A0A420NIJ3_FUSOX</name>
<dbReference type="GO" id="GO:0006351">
    <property type="term" value="P:DNA-templated transcription"/>
    <property type="evidence" value="ECO:0007669"/>
    <property type="project" value="InterPro"/>
</dbReference>
<dbReference type="Proteomes" id="UP000285860">
    <property type="component" value="Unassembled WGS sequence"/>
</dbReference>
<dbReference type="CDD" id="cd12148">
    <property type="entry name" value="fungal_TF_MHR"/>
    <property type="match status" value="1"/>
</dbReference>
<dbReference type="SMART" id="SM00906">
    <property type="entry name" value="Fungal_trans"/>
    <property type="match status" value="1"/>
</dbReference>
<dbReference type="EMBL" id="MRCY01000464">
    <property type="protein sequence ID" value="RKK85858.1"/>
    <property type="molecule type" value="Genomic_DNA"/>
</dbReference>
<evidence type="ECO:0000313" key="5">
    <source>
        <dbReference type="Proteomes" id="UP000285860"/>
    </source>
</evidence>
<organism evidence="4 5">
    <name type="scientific">Fusarium oxysporum</name>
    <name type="common">Fusarium vascular wilt</name>
    <dbReference type="NCBI Taxonomy" id="5507"/>
    <lineage>
        <taxon>Eukaryota</taxon>
        <taxon>Fungi</taxon>
        <taxon>Dikarya</taxon>
        <taxon>Ascomycota</taxon>
        <taxon>Pezizomycotina</taxon>
        <taxon>Sordariomycetes</taxon>
        <taxon>Hypocreomycetidae</taxon>
        <taxon>Hypocreales</taxon>
        <taxon>Nectriaceae</taxon>
        <taxon>Fusarium</taxon>
        <taxon>Fusarium oxysporum species complex</taxon>
    </lineage>
</organism>
<dbReference type="VEuPathDB" id="FungiDB:FOMG_02334"/>
<proteinExistence type="predicted"/>
<dbReference type="InterPro" id="IPR050797">
    <property type="entry name" value="Carb_Metab_Trans_Reg"/>
</dbReference>
<keyword evidence="1" id="KW-0539">Nucleus</keyword>
<dbReference type="PANTHER" id="PTHR31668">
    <property type="entry name" value="GLUCOSE TRANSPORT TRANSCRIPTION REGULATOR RGT1-RELATED-RELATED"/>
    <property type="match status" value="1"/>
</dbReference>
<feature type="compositionally biased region" description="Low complexity" evidence="2">
    <location>
        <begin position="11"/>
        <end position="21"/>
    </location>
</feature>